<evidence type="ECO:0000313" key="6">
    <source>
        <dbReference type="Proteomes" id="UP000549617"/>
    </source>
</evidence>
<reference evidence="5 6" key="1">
    <citation type="submission" date="2020-08" db="EMBL/GenBank/DDBJ databases">
        <title>Genomic Encyclopedia of Type Strains, Phase IV (KMG-IV): sequencing the most valuable type-strain genomes for metagenomic binning, comparative biology and taxonomic classification.</title>
        <authorList>
            <person name="Goeker M."/>
        </authorList>
    </citation>
    <scope>NUCLEOTIDE SEQUENCE [LARGE SCALE GENOMIC DNA]</scope>
    <source>
        <strain evidence="5 6">DSM 25079</strain>
    </source>
</reference>
<keyword evidence="1" id="KW-0805">Transcription regulation</keyword>
<keyword evidence="3" id="KW-0804">Transcription</keyword>
<keyword evidence="2 5" id="KW-0238">DNA-binding</keyword>
<feature type="domain" description="HTH marR-type" evidence="4">
    <location>
        <begin position="98"/>
        <end position="230"/>
    </location>
</feature>
<dbReference type="AlphaFoldDB" id="A0A7W9AKS3"/>
<dbReference type="PANTHER" id="PTHR42756:SF1">
    <property type="entry name" value="TRANSCRIPTIONAL REPRESSOR OF EMRAB OPERON"/>
    <property type="match status" value="1"/>
</dbReference>
<evidence type="ECO:0000313" key="5">
    <source>
        <dbReference type="EMBL" id="MBB5687503.1"/>
    </source>
</evidence>
<dbReference type="InterPro" id="IPR036390">
    <property type="entry name" value="WH_DNA-bd_sf"/>
</dbReference>
<dbReference type="Proteomes" id="UP000549617">
    <property type="component" value="Unassembled WGS sequence"/>
</dbReference>
<dbReference type="SMART" id="SM00347">
    <property type="entry name" value="HTH_MARR"/>
    <property type="match status" value="1"/>
</dbReference>
<evidence type="ECO:0000259" key="4">
    <source>
        <dbReference type="PROSITE" id="PS50995"/>
    </source>
</evidence>
<gene>
    <name evidence="5" type="ORF">FHS49_003545</name>
</gene>
<dbReference type="GO" id="GO:0003677">
    <property type="term" value="F:DNA binding"/>
    <property type="evidence" value="ECO:0007669"/>
    <property type="project" value="UniProtKB-KW"/>
</dbReference>
<dbReference type="PROSITE" id="PS50995">
    <property type="entry name" value="HTH_MARR_2"/>
    <property type="match status" value="1"/>
</dbReference>
<dbReference type="EMBL" id="JACIJC010000006">
    <property type="protein sequence ID" value="MBB5687503.1"/>
    <property type="molecule type" value="Genomic_DNA"/>
</dbReference>
<accession>A0A7W9AKS3</accession>
<proteinExistence type="predicted"/>
<evidence type="ECO:0000256" key="2">
    <source>
        <dbReference type="ARBA" id="ARBA00023125"/>
    </source>
</evidence>
<comment type="caution">
    <text evidence="5">The sequence shown here is derived from an EMBL/GenBank/DDBJ whole genome shotgun (WGS) entry which is preliminary data.</text>
</comment>
<sequence>MAAFEPYIILYIECFLMSGPAKIIHYGIDLDCTCLWHIRAHSTSSYRHQSLDVTCSSFEISLRRCAAHPRIVVHATIRSRVLPDNRTRQPAEYYKDPENSIGYLTRVAFRGFSRLMEKRTLQRDISAGQWRFLRQLWREDGITQRELSDRVGMREPTTVVALKSLEASKLIRREKSKTDRRKIHIYLTPHARTLEAILAPFNAEVHDIATAGMSDDEVDLLQSLLRRVIANLAEESTRLPMMTDMPG</sequence>
<dbReference type="InterPro" id="IPR036388">
    <property type="entry name" value="WH-like_DNA-bd_sf"/>
</dbReference>
<name>A0A7W9AKS3_9SPHN</name>
<dbReference type="InterPro" id="IPR000835">
    <property type="entry name" value="HTH_MarR-typ"/>
</dbReference>
<dbReference type="GO" id="GO:0003700">
    <property type="term" value="F:DNA-binding transcription factor activity"/>
    <property type="evidence" value="ECO:0007669"/>
    <property type="project" value="InterPro"/>
</dbReference>
<dbReference type="PRINTS" id="PR00598">
    <property type="entry name" value="HTHMARR"/>
</dbReference>
<dbReference type="Gene3D" id="1.10.10.10">
    <property type="entry name" value="Winged helix-like DNA-binding domain superfamily/Winged helix DNA-binding domain"/>
    <property type="match status" value="1"/>
</dbReference>
<dbReference type="Pfam" id="PF01047">
    <property type="entry name" value="MarR"/>
    <property type="match status" value="1"/>
</dbReference>
<evidence type="ECO:0000256" key="1">
    <source>
        <dbReference type="ARBA" id="ARBA00023015"/>
    </source>
</evidence>
<organism evidence="5 6">
    <name type="scientific">Sphingobium boeckii</name>
    <dbReference type="NCBI Taxonomy" id="1082345"/>
    <lineage>
        <taxon>Bacteria</taxon>
        <taxon>Pseudomonadati</taxon>
        <taxon>Pseudomonadota</taxon>
        <taxon>Alphaproteobacteria</taxon>
        <taxon>Sphingomonadales</taxon>
        <taxon>Sphingomonadaceae</taxon>
        <taxon>Sphingobium</taxon>
    </lineage>
</organism>
<keyword evidence="6" id="KW-1185">Reference proteome</keyword>
<dbReference type="RefSeq" id="WP_246350997.1">
    <property type="nucleotide sequence ID" value="NZ_JACIJC010000006.1"/>
</dbReference>
<dbReference type="PANTHER" id="PTHR42756">
    <property type="entry name" value="TRANSCRIPTIONAL REGULATOR, MARR"/>
    <property type="match status" value="1"/>
</dbReference>
<dbReference type="SUPFAM" id="SSF46785">
    <property type="entry name" value="Winged helix' DNA-binding domain"/>
    <property type="match status" value="1"/>
</dbReference>
<protein>
    <submittedName>
        <fullName evidence="5">DNA-binding MarR family transcriptional regulator</fullName>
    </submittedName>
</protein>
<evidence type="ECO:0000256" key="3">
    <source>
        <dbReference type="ARBA" id="ARBA00023163"/>
    </source>
</evidence>